<dbReference type="Proteomes" id="UP000217199">
    <property type="component" value="Unassembled WGS sequence"/>
</dbReference>
<evidence type="ECO:0000256" key="2">
    <source>
        <dbReference type="ARBA" id="ARBA00007249"/>
    </source>
</evidence>
<evidence type="ECO:0000256" key="1">
    <source>
        <dbReference type="ARBA" id="ARBA00004496"/>
    </source>
</evidence>
<evidence type="ECO:0000256" key="6">
    <source>
        <dbReference type="ARBA" id="ARBA00022845"/>
    </source>
</evidence>
<dbReference type="Gene3D" id="3.40.50.300">
    <property type="entry name" value="P-loop containing nucleotide triphosphate hydrolases"/>
    <property type="match status" value="1"/>
</dbReference>
<feature type="compositionally biased region" description="Polar residues" evidence="12">
    <location>
        <begin position="425"/>
        <end position="466"/>
    </location>
</feature>
<feature type="compositionally biased region" description="Polar residues" evidence="12">
    <location>
        <begin position="354"/>
        <end position="363"/>
    </location>
</feature>
<keyword evidence="8" id="KW-0342">GTP-binding</keyword>
<protein>
    <recommendedName>
        <fullName evidence="11">Elongation factor 1 alpha-like protein</fullName>
    </recommendedName>
</protein>
<feature type="compositionally biased region" description="Low complexity" evidence="12">
    <location>
        <begin position="773"/>
        <end position="793"/>
    </location>
</feature>
<keyword evidence="4" id="KW-0547">Nucleotide-binding</keyword>
<dbReference type="STRING" id="2282107.A0A286UND3"/>
<dbReference type="GO" id="GO:0005525">
    <property type="term" value="F:GTP binding"/>
    <property type="evidence" value="ECO:0007669"/>
    <property type="project" value="UniProtKB-KW"/>
</dbReference>
<evidence type="ECO:0000256" key="10">
    <source>
        <dbReference type="ARBA" id="ARBA00063537"/>
    </source>
</evidence>
<dbReference type="InterPro" id="IPR054696">
    <property type="entry name" value="GTP-eEF1A_C"/>
</dbReference>
<dbReference type="InterPro" id="IPR050100">
    <property type="entry name" value="TRAFAC_GTPase_members"/>
</dbReference>
<dbReference type="InParanoid" id="A0A286UND3"/>
<feature type="region of interest" description="Disordered" evidence="12">
    <location>
        <begin position="1"/>
        <end position="26"/>
    </location>
</feature>
<proteinExistence type="inferred from homology"/>
<comment type="subcellular location">
    <subcellularLocation>
        <location evidence="1">Cytoplasm</location>
    </subcellularLocation>
</comment>
<feature type="compositionally biased region" description="Acidic residues" evidence="12">
    <location>
        <begin position="12"/>
        <end position="26"/>
    </location>
</feature>
<dbReference type="PROSITE" id="PS51722">
    <property type="entry name" value="G_TR_2"/>
    <property type="match status" value="1"/>
</dbReference>
<sequence length="1302" mass="142484">MSRHRAIRNMDLEEELEEEDYDDEEYDMTPDEQAQFEDALDQVYEVIGPQSTSGLDDKYVEDTVWNYRFDAGQSIEHLLQEKERRAAAAERRVQYDDMGLPIPSPGEDEYDYYDDINQVGLASDYLIPQSTGFTKKLSTISERTERTEQTIESRPWPTRQELMAAHEPRKPPSTPTTSSYGNVIHPSQSKFSIHQQSPKTETTRTVGSSLEDYGQVIGRNGSDLDPNTIAPSPSMSALEQLQIRSPSPSPTESASTVQTRPQKKVPPVIPRGRITDIKSSSSTSTTNLPQQLSKSIMERGLSQQGLSQQNRIPRSDLSSMHLGETQPKKSKLASLASSRAQSQKSARSDVSVPYTGSEQSKGTYSALRPKSHTPTSTSFPNSTLEREVDAALREGQVMSPPQQREFEKMKRVTKEPLPFSLLVASPSSVRSNLAHSPSIRSPQTHTSSSRTTPVQKTRQPMMVQSESETEKYFSLKSGTSSGLTTPRAPNSLRLHDVDSPSHVEETVEEQPEVQAVISPTPSKPPLSKLAQLAQAKASSREHASRKIRRPRVLDSTFAETEYLNPTSKLSSVTTAITTYTQTIDNMTAYSRAPLPPSYPPAESEGRQSKLAMKARKSNKPSPAKQDPHQEALERAKVHAANLIYSTNLSTYRAEPSSFAALLVNDRSRDKKALRNEELAQREAKKEAERLQRRQRKEALLPKHLLNPAVLGSTVFAFDVPSPDDIVLSARKGTALGSGRRSVASSGRSQNPTTAQKREKAEKAKNKQLEGLKSGVTSAATSRSSSPNPASSSKGGKKGAGHTTLSKPAQQKKQVDQQALDISSLNLDSKDTEEPVNEPPTPKMSMAREKIIEEALKVQETSKKAVSLVVIGHVDAGKSTLMGRLLYELGLLDERKRLANERESNKAGKGSFTWAWEMDGTVEERARGVTMDIATQSLATPNRQITILDAPGHKDFIPNMISGATQADCALLVVDASTGEFEAGFDRGGQTREHLVLVRSLGVNQIIVAVNKLDQVNWEKDRFDEICEALRPFLNQTGFNISKVLFVPVGALSGINLAVREGKESKALNAWYKGRTLVDLLDKLEPPTRAITAPLRYPISNVFKGSTGGIAVSGRICSGVVQVGEQLRILPGDETAIVRSIEVDDDTVPWAAAGSNATLYLTNVDPIQLNIGSVLCPPTDLVPLTTSFTARIIVFDIDLPLTIGAPVELFHHSYNLPASLVSFIATLDRATGTIIKKSPRVLTKGTSAEVRISLRTTSMSGPASRAQPIPLEPFATNKEMGRLLLRRGGETIAAGIVLDVIPN</sequence>
<dbReference type="Pfam" id="PF22594">
    <property type="entry name" value="GTP-eEF1A_C"/>
    <property type="match status" value="1"/>
</dbReference>
<dbReference type="OrthoDB" id="342024at2759"/>
<dbReference type="CDD" id="cd16267">
    <property type="entry name" value="HBS1-like_II"/>
    <property type="match status" value="1"/>
</dbReference>
<gene>
    <name evidence="14" type="ORF">PNOK_0372500</name>
</gene>
<feature type="region of interest" description="Disordered" evidence="12">
    <location>
        <begin position="733"/>
        <end position="842"/>
    </location>
</feature>
<feature type="region of interest" description="Disordered" evidence="12">
    <location>
        <begin position="424"/>
        <end position="494"/>
    </location>
</feature>
<feature type="compositionally biased region" description="Basic and acidic residues" evidence="12">
    <location>
        <begin position="142"/>
        <end position="151"/>
    </location>
</feature>
<comment type="catalytic activity">
    <reaction evidence="9">
        <text>GTP + H2O = GDP + phosphate + H(+)</text>
        <dbReference type="Rhea" id="RHEA:19669"/>
        <dbReference type="ChEBI" id="CHEBI:15377"/>
        <dbReference type="ChEBI" id="CHEBI:15378"/>
        <dbReference type="ChEBI" id="CHEBI:37565"/>
        <dbReference type="ChEBI" id="CHEBI:43474"/>
        <dbReference type="ChEBI" id="CHEBI:58189"/>
    </reaction>
    <physiologicalReaction direction="left-to-right" evidence="9">
        <dbReference type="Rhea" id="RHEA:19670"/>
    </physiologicalReaction>
</comment>
<evidence type="ECO:0000313" key="15">
    <source>
        <dbReference type="Proteomes" id="UP000217199"/>
    </source>
</evidence>
<feature type="compositionally biased region" description="Low complexity" evidence="12">
    <location>
        <begin position="332"/>
        <end position="345"/>
    </location>
</feature>
<dbReference type="Pfam" id="PF08938">
    <property type="entry name" value="HBS1_N"/>
    <property type="match status" value="1"/>
</dbReference>
<keyword evidence="15" id="KW-1185">Reference proteome</keyword>
<comment type="subunit">
    <text evidence="10">Component of the Dom34-Hbs1 complex, also named Pelota-HBS1L complex, composed of dom34 and hbs1.</text>
</comment>
<feature type="compositionally biased region" description="Polar residues" evidence="12">
    <location>
        <begin position="229"/>
        <end position="244"/>
    </location>
</feature>
<dbReference type="GO" id="GO:0005829">
    <property type="term" value="C:cytosol"/>
    <property type="evidence" value="ECO:0007669"/>
    <property type="project" value="GOC"/>
</dbReference>
<evidence type="ECO:0000256" key="5">
    <source>
        <dbReference type="ARBA" id="ARBA00022801"/>
    </source>
</evidence>
<evidence type="ECO:0000256" key="9">
    <source>
        <dbReference type="ARBA" id="ARBA00049117"/>
    </source>
</evidence>
<evidence type="ECO:0000313" key="14">
    <source>
        <dbReference type="EMBL" id="PAV21098.1"/>
    </source>
</evidence>
<dbReference type="InterPro" id="IPR000795">
    <property type="entry name" value="T_Tr_GTP-bd_dom"/>
</dbReference>
<dbReference type="SUPFAM" id="SSF50447">
    <property type="entry name" value="Translation proteins"/>
    <property type="match status" value="1"/>
</dbReference>
<keyword evidence="3" id="KW-0963">Cytoplasm</keyword>
<comment type="similarity">
    <text evidence="2">Belongs to the TRAFAC class translation factor GTPase superfamily. Classic translation factor GTPase family. EF-Tu/EF-1A subfamily.</text>
</comment>
<organism evidence="14 15">
    <name type="scientific">Pyrrhoderma noxium</name>
    <dbReference type="NCBI Taxonomy" id="2282107"/>
    <lineage>
        <taxon>Eukaryota</taxon>
        <taxon>Fungi</taxon>
        <taxon>Dikarya</taxon>
        <taxon>Basidiomycota</taxon>
        <taxon>Agaricomycotina</taxon>
        <taxon>Agaricomycetes</taxon>
        <taxon>Hymenochaetales</taxon>
        <taxon>Hymenochaetaceae</taxon>
        <taxon>Pyrrhoderma</taxon>
    </lineage>
</organism>
<dbReference type="InterPro" id="IPR009000">
    <property type="entry name" value="Transl_B-barrel_sf"/>
</dbReference>
<dbReference type="InterPro" id="IPR015033">
    <property type="entry name" value="HBS1-like_N"/>
</dbReference>
<dbReference type="SUPFAM" id="SSF52540">
    <property type="entry name" value="P-loop containing nucleoside triphosphate hydrolases"/>
    <property type="match status" value="1"/>
</dbReference>
<dbReference type="Gene3D" id="2.40.30.10">
    <property type="entry name" value="Translation factors"/>
    <property type="match status" value="2"/>
</dbReference>
<keyword evidence="5" id="KW-0378">Hydrolase</keyword>
<keyword evidence="7" id="KW-0648">Protein biosynthesis</keyword>
<reference evidence="14 15" key="1">
    <citation type="journal article" date="2017" name="Mol. Ecol.">
        <title>Comparative and population genomic landscape of Phellinus noxius: A hypervariable fungus causing root rot in trees.</title>
        <authorList>
            <person name="Chung C.L."/>
            <person name="Lee T.J."/>
            <person name="Akiba M."/>
            <person name="Lee H.H."/>
            <person name="Kuo T.H."/>
            <person name="Liu D."/>
            <person name="Ke H.M."/>
            <person name="Yokoi T."/>
            <person name="Roa M.B."/>
            <person name="Lu M.J."/>
            <person name="Chang Y.Y."/>
            <person name="Ann P.J."/>
            <person name="Tsai J.N."/>
            <person name="Chen C.Y."/>
            <person name="Tzean S.S."/>
            <person name="Ota Y."/>
            <person name="Hattori T."/>
            <person name="Sahashi N."/>
            <person name="Liou R.F."/>
            <person name="Kikuchi T."/>
            <person name="Tsai I.J."/>
        </authorList>
    </citation>
    <scope>NUCLEOTIDE SEQUENCE [LARGE SCALE GENOMIC DNA]</scope>
    <source>
        <strain evidence="14 15">FFPRI411160</strain>
    </source>
</reference>
<feature type="compositionally biased region" description="Polar residues" evidence="12">
    <location>
        <begin position="251"/>
        <end position="260"/>
    </location>
</feature>
<dbReference type="FunFam" id="2.40.30.10:FF:000020">
    <property type="entry name" value="Translation elongation factor EF-1"/>
    <property type="match status" value="1"/>
</dbReference>
<feature type="compositionally biased region" description="Basic and acidic residues" evidence="12">
    <location>
        <begin position="755"/>
        <end position="769"/>
    </location>
</feature>
<feature type="domain" description="Tr-type G" evidence="13">
    <location>
        <begin position="862"/>
        <end position="1094"/>
    </location>
</feature>
<dbReference type="InterPro" id="IPR009001">
    <property type="entry name" value="Transl_elong_EF1A/Init_IF2_C"/>
</dbReference>
<dbReference type="EMBL" id="NBII01000003">
    <property type="protein sequence ID" value="PAV21098.1"/>
    <property type="molecule type" value="Genomic_DNA"/>
</dbReference>
<accession>A0A286UND3</accession>
<dbReference type="SUPFAM" id="SSF50465">
    <property type="entry name" value="EF-Tu/eEF-1alpha/eIF2-gamma C-terminal domain"/>
    <property type="match status" value="1"/>
</dbReference>
<dbReference type="FunFam" id="3.40.50.300:FF:000204">
    <property type="entry name" value="Translation elongation factor Tu"/>
    <property type="match status" value="1"/>
</dbReference>
<feature type="compositionally biased region" description="Polar residues" evidence="12">
    <location>
        <begin position="804"/>
        <end position="826"/>
    </location>
</feature>
<evidence type="ECO:0000256" key="3">
    <source>
        <dbReference type="ARBA" id="ARBA00022490"/>
    </source>
</evidence>
<feature type="compositionally biased region" description="Low complexity" evidence="12">
    <location>
        <begin position="474"/>
        <end position="485"/>
    </location>
</feature>
<feature type="compositionally biased region" description="Polar residues" evidence="12">
    <location>
        <begin position="372"/>
        <end position="383"/>
    </location>
</feature>
<evidence type="ECO:0000256" key="11">
    <source>
        <dbReference type="ARBA" id="ARBA00074866"/>
    </source>
</evidence>
<feature type="compositionally biased region" description="Low complexity" evidence="12">
    <location>
        <begin position="736"/>
        <end position="748"/>
    </location>
</feature>
<dbReference type="InterPro" id="IPR027417">
    <property type="entry name" value="P-loop_NTPase"/>
</dbReference>
<feature type="region of interest" description="Disordered" evidence="12">
    <location>
        <begin position="137"/>
        <end position="408"/>
    </location>
</feature>
<feature type="compositionally biased region" description="Polar residues" evidence="12">
    <location>
        <begin position="185"/>
        <end position="208"/>
    </location>
</feature>
<feature type="region of interest" description="Disordered" evidence="12">
    <location>
        <begin position="592"/>
        <end position="630"/>
    </location>
</feature>
<dbReference type="CDD" id="cd04093">
    <property type="entry name" value="HBS1_C_III"/>
    <property type="match status" value="1"/>
</dbReference>
<dbReference type="Pfam" id="PF00009">
    <property type="entry name" value="GTP_EFTU"/>
    <property type="match status" value="1"/>
</dbReference>
<evidence type="ECO:0000256" key="7">
    <source>
        <dbReference type="ARBA" id="ARBA00022917"/>
    </source>
</evidence>
<dbReference type="GO" id="GO:0006417">
    <property type="term" value="P:regulation of translation"/>
    <property type="evidence" value="ECO:0007669"/>
    <property type="project" value="UniProtKB-KW"/>
</dbReference>
<dbReference type="CDD" id="cd01883">
    <property type="entry name" value="EF1_alpha"/>
    <property type="match status" value="1"/>
</dbReference>
<evidence type="ECO:0000256" key="12">
    <source>
        <dbReference type="SAM" id="MobiDB-lite"/>
    </source>
</evidence>
<dbReference type="PANTHER" id="PTHR23115">
    <property type="entry name" value="TRANSLATION FACTOR"/>
    <property type="match status" value="1"/>
</dbReference>
<evidence type="ECO:0000256" key="4">
    <source>
        <dbReference type="ARBA" id="ARBA00022741"/>
    </source>
</evidence>
<keyword evidence="6" id="KW-0810">Translation regulation</keyword>
<name>A0A286UND3_9AGAM</name>
<dbReference type="GO" id="GO:0002184">
    <property type="term" value="P:cytoplasmic translational termination"/>
    <property type="evidence" value="ECO:0007669"/>
    <property type="project" value="UniProtKB-ARBA"/>
</dbReference>
<dbReference type="GO" id="GO:0003924">
    <property type="term" value="F:GTPase activity"/>
    <property type="evidence" value="ECO:0007669"/>
    <property type="project" value="InterPro"/>
</dbReference>
<dbReference type="PRINTS" id="PR00315">
    <property type="entry name" value="ELONGATNFCT"/>
</dbReference>
<comment type="caution">
    <text evidence="14">The sequence shown here is derived from an EMBL/GenBank/DDBJ whole genome shotgun (WGS) entry which is preliminary data.</text>
</comment>
<evidence type="ECO:0000256" key="8">
    <source>
        <dbReference type="ARBA" id="ARBA00023134"/>
    </source>
</evidence>
<dbReference type="GO" id="GO:1990533">
    <property type="term" value="C:Dom34-Hbs1 complex"/>
    <property type="evidence" value="ECO:0007669"/>
    <property type="project" value="UniProtKB-ARBA"/>
</dbReference>
<feature type="compositionally biased region" description="Polar residues" evidence="12">
    <location>
        <begin position="301"/>
        <end position="318"/>
    </location>
</feature>
<evidence type="ECO:0000259" key="13">
    <source>
        <dbReference type="PROSITE" id="PS51722"/>
    </source>
</evidence>